<dbReference type="GO" id="GO:0005789">
    <property type="term" value="C:endoplasmic reticulum membrane"/>
    <property type="evidence" value="ECO:0007669"/>
    <property type="project" value="TreeGrafter"/>
</dbReference>
<dbReference type="PANTHER" id="PTHR46295:SF1">
    <property type="entry name" value="ENDOPLASMIC RETICULUM RESIDENT PROTEIN 44"/>
    <property type="match status" value="1"/>
</dbReference>
<sequence>MKSLLFITSSILLIWSPTSSEYTRELNKGNVETTLASNDIVFVNFYANWCRFSQMLKPIFEEAAQVVQQEFITEGQVVLAAVDCDREPEVSQKYHISKYPTLKLFRNGRLAKREYRGQRSKDAFVQFIREQLVDPVVQLPNPAEIPKLNTSGDEDMLFMGTLGNFELLHTWSLDKCVPLVREITFENGEELTEEGIPFLILFHHPDDVDTVRQYNEIISRELMQEKGNVNFLTADGTKFTHPLHHLNKSPKDLPLIAIDSFRHMYLFPDMSKLTEPRRLLQFVQDLHNGKLHREFHHGPDPVTQLSVDGGGAANVQSKEGPRR</sequence>
<name>A0A2G8K739_STIJA</name>
<comment type="caution">
    <text evidence="4">The sequence shown here is derived from an EMBL/GenBank/DDBJ whole genome shotgun (WGS) entry which is preliminary data.</text>
</comment>
<dbReference type="STRING" id="307972.A0A2G8K739"/>
<organism evidence="4 5">
    <name type="scientific">Stichopus japonicus</name>
    <name type="common">Sea cucumber</name>
    <dbReference type="NCBI Taxonomy" id="307972"/>
    <lineage>
        <taxon>Eukaryota</taxon>
        <taxon>Metazoa</taxon>
        <taxon>Echinodermata</taxon>
        <taxon>Eleutherozoa</taxon>
        <taxon>Echinozoa</taxon>
        <taxon>Holothuroidea</taxon>
        <taxon>Aspidochirotacea</taxon>
        <taxon>Aspidochirotida</taxon>
        <taxon>Stichopodidae</taxon>
        <taxon>Apostichopus</taxon>
    </lineage>
</organism>
<gene>
    <name evidence="4" type="ORF">BSL78_19324</name>
</gene>
<dbReference type="Proteomes" id="UP000230750">
    <property type="component" value="Unassembled WGS sequence"/>
</dbReference>
<feature type="domain" description="Thioredoxin" evidence="3">
    <location>
        <begin position="12"/>
        <end position="133"/>
    </location>
</feature>
<dbReference type="InterPro" id="IPR036249">
    <property type="entry name" value="Thioredoxin-like_sf"/>
</dbReference>
<evidence type="ECO:0000256" key="1">
    <source>
        <dbReference type="SAM" id="MobiDB-lite"/>
    </source>
</evidence>
<dbReference type="OrthoDB" id="294696at2759"/>
<dbReference type="PANTHER" id="PTHR46295">
    <property type="entry name" value="ENDOPLASMIC RETICULUM RESIDENT PROTEIN 44"/>
    <property type="match status" value="1"/>
</dbReference>
<accession>A0A2G8K739</accession>
<dbReference type="AlphaFoldDB" id="A0A2G8K739"/>
<dbReference type="GO" id="GO:0006457">
    <property type="term" value="P:protein folding"/>
    <property type="evidence" value="ECO:0007669"/>
    <property type="project" value="TreeGrafter"/>
</dbReference>
<dbReference type="GO" id="GO:0005793">
    <property type="term" value="C:endoplasmic reticulum-Golgi intermediate compartment"/>
    <property type="evidence" value="ECO:0007669"/>
    <property type="project" value="TreeGrafter"/>
</dbReference>
<evidence type="ECO:0000259" key="3">
    <source>
        <dbReference type="PROSITE" id="PS51352"/>
    </source>
</evidence>
<feature type="region of interest" description="Disordered" evidence="1">
    <location>
        <begin position="293"/>
        <end position="323"/>
    </location>
</feature>
<dbReference type="SUPFAM" id="SSF52833">
    <property type="entry name" value="Thioredoxin-like"/>
    <property type="match status" value="2"/>
</dbReference>
<dbReference type="Pfam" id="PF13848">
    <property type="entry name" value="Thioredoxin_6"/>
    <property type="match status" value="1"/>
</dbReference>
<feature type="signal peptide" evidence="2">
    <location>
        <begin position="1"/>
        <end position="20"/>
    </location>
</feature>
<evidence type="ECO:0000256" key="2">
    <source>
        <dbReference type="SAM" id="SignalP"/>
    </source>
</evidence>
<dbReference type="GO" id="GO:0003756">
    <property type="term" value="F:protein disulfide isomerase activity"/>
    <property type="evidence" value="ECO:0007669"/>
    <property type="project" value="TreeGrafter"/>
</dbReference>
<dbReference type="Pfam" id="PF00085">
    <property type="entry name" value="Thioredoxin"/>
    <property type="match status" value="1"/>
</dbReference>
<dbReference type="PROSITE" id="PS51352">
    <property type="entry name" value="THIOREDOXIN_2"/>
    <property type="match status" value="1"/>
</dbReference>
<proteinExistence type="predicted"/>
<reference evidence="4 5" key="1">
    <citation type="journal article" date="2017" name="PLoS Biol.">
        <title>The sea cucumber genome provides insights into morphological evolution and visceral regeneration.</title>
        <authorList>
            <person name="Zhang X."/>
            <person name="Sun L."/>
            <person name="Yuan J."/>
            <person name="Sun Y."/>
            <person name="Gao Y."/>
            <person name="Zhang L."/>
            <person name="Li S."/>
            <person name="Dai H."/>
            <person name="Hamel J.F."/>
            <person name="Liu C."/>
            <person name="Yu Y."/>
            <person name="Liu S."/>
            <person name="Lin W."/>
            <person name="Guo K."/>
            <person name="Jin S."/>
            <person name="Xu P."/>
            <person name="Storey K.B."/>
            <person name="Huan P."/>
            <person name="Zhang T."/>
            <person name="Zhou Y."/>
            <person name="Zhang J."/>
            <person name="Lin C."/>
            <person name="Li X."/>
            <person name="Xing L."/>
            <person name="Huo D."/>
            <person name="Sun M."/>
            <person name="Wang L."/>
            <person name="Mercier A."/>
            <person name="Li F."/>
            <person name="Yang H."/>
            <person name="Xiang J."/>
        </authorList>
    </citation>
    <scope>NUCLEOTIDE SEQUENCE [LARGE SCALE GENOMIC DNA]</scope>
    <source>
        <strain evidence="4">Shaxun</strain>
        <tissue evidence="4">Muscle</tissue>
    </source>
</reference>
<dbReference type="EMBL" id="MRZV01000823">
    <property type="protein sequence ID" value="PIK43820.1"/>
    <property type="molecule type" value="Genomic_DNA"/>
</dbReference>
<feature type="chain" id="PRO_5013963610" evidence="2">
    <location>
        <begin position="21"/>
        <end position="323"/>
    </location>
</feature>
<dbReference type="Gene3D" id="3.40.30.10">
    <property type="entry name" value="Glutaredoxin"/>
    <property type="match status" value="2"/>
</dbReference>
<dbReference type="InterPro" id="IPR052643">
    <property type="entry name" value="ERP44"/>
</dbReference>
<keyword evidence="2" id="KW-0732">Signal</keyword>
<evidence type="ECO:0000313" key="5">
    <source>
        <dbReference type="Proteomes" id="UP000230750"/>
    </source>
</evidence>
<evidence type="ECO:0000313" key="4">
    <source>
        <dbReference type="EMBL" id="PIK43820.1"/>
    </source>
</evidence>
<dbReference type="InterPro" id="IPR013766">
    <property type="entry name" value="Thioredoxin_domain"/>
</dbReference>
<protein>
    <submittedName>
        <fullName evidence="4">Putative endoplasmic reticulum resident protein 44</fullName>
    </submittedName>
</protein>
<keyword evidence="5" id="KW-1185">Reference proteome</keyword>